<evidence type="ECO:0000256" key="7">
    <source>
        <dbReference type="SAM" id="MobiDB-lite"/>
    </source>
</evidence>
<keyword evidence="3" id="KW-1003">Cell membrane</keyword>
<evidence type="ECO:0000256" key="2">
    <source>
        <dbReference type="ARBA" id="ARBA00022448"/>
    </source>
</evidence>
<reference evidence="9 10" key="1">
    <citation type="submission" date="2019-08" db="EMBL/GenBank/DDBJ databases">
        <title>Amphibian skin-associated Pigmentiphaga: genome sequence and occurrence across geography and hosts.</title>
        <authorList>
            <person name="Bletz M.C."/>
            <person name="Bunk B."/>
            <person name="Sproeer C."/>
            <person name="Biwer P."/>
            <person name="Reiter S."/>
            <person name="Rabemananjara F.C.E."/>
            <person name="Schulz S."/>
            <person name="Overmann J."/>
            <person name="Vences M."/>
        </authorList>
    </citation>
    <scope>NUCLEOTIDE SEQUENCE [LARGE SCALE GENOMIC DNA]</scope>
    <source>
        <strain evidence="9 10">Mada1488</strain>
    </source>
</reference>
<dbReference type="SUPFAM" id="SSF52540">
    <property type="entry name" value="P-loop containing nucleoside triphosphate hydrolases"/>
    <property type="match status" value="1"/>
</dbReference>
<dbReference type="EMBL" id="CP043046">
    <property type="protein sequence ID" value="QEI06405.1"/>
    <property type="molecule type" value="Genomic_DNA"/>
</dbReference>
<dbReference type="RefSeq" id="WP_148814978.1">
    <property type="nucleotide sequence ID" value="NZ_CP043046.1"/>
</dbReference>
<dbReference type="PROSITE" id="PS50893">
    <property type="entry name" value="ABC_TRANSPORTER_2"/>
    <property type="match status" value="1"/>
</dbReference>
<dbReference type="SMART" id="SM00382">
    <property type="entry name" value="AAA"/>
    <property type="match status" value="1"/>
</dbReference>
<dbReference type="PANTHER" id="PTHR43820:SF4">
    <property type="entry name" value="HIGH-AFFINITY BRANCHED-CHAIN AMINO ACID TRANSPORT ATP-BINDING PROTEIN LIVF"/>
    <property type="match status" value="1"/>
</dbReference>
<accession>A0A5C0AW05</accession>
<dbReference type="Gene3D" id="3.40.50.300">
    <property type="entry name" value="P-loop containing nucleotide triphosphate hydrolases"/>
    <property type="match status" value="1"/>
</dbReference>
<dbReference type="InterPro" id="IPR017871">
    <property type="entry name" value="ABC_transporter-like_CS"/>
</dbReference>
<dbReference type="Proteomes" id="UP000325161">
    <property type="component" value="Chromosome"/>
</dbReference>
<dbReference type="Pfam" id="PF00005">
    <property type="entry name" value="ABC_tran"/>
    <property type="match status" value="1"/>
</dbReference>
<evidence type="ECO:0000259" key="8">
    <source>
        <dbReference type="PROSITE" id="PS50893"/>
    </source>
</evidence>
<evidence type="ECO:0000256" key="6">
    <source>
        <dbReference type="ARBA" id="ARBA00022970"/>
    </source>
</evidence>
<dbReference type="GO" id="GO:0015807">
    <property type="term" value="P:L-amino acid transport"/>
    <property type="evidence" value="ECO:0007669"/>
    <property type="project" value="TreeGrafter"/>
</dbReference>
<evidence type="ECO:0000256" key="5">
    <source>
        <dbReference type="ARBA" id="ARBA00022840"/>
    </source>
</evidence>
<dbReference type="CDD" id="cd03224">
    <property type="entry name" value="ABC_TM1139_LivF_branched"/>
    <property type="match status" value="1"/>
</dbReference>
<dbReference type="GO" id="GO:0016887">
    <property type="term" value="F:ATP hydrolysis activity"/>
    <property type="evidence" value="ECO:0007669"/>
    <property type="project" value="InterPro"/>
</dbReference>
<comment type="similarity">
    <text evidence="1">Belongs to the ABC transporter superfamily.</text>
</comment>
<evidence type="ECO:0000313" key="9">
    <source>
        <dbReference type="EMBL" id="QEI06405.1"/>
    </source>
</evidence>
<evidence type="ECO:0000256" key="3">
    <source>
        <dbReference type="ARBA" id="ARBA00022475"/>
    </source>
</evidence>
<gene>
    <name evidence="9" type="ORF">FXN63_11615</name>
</gene>
<dbReference type="AlphaFoldDB" id="A0A5C0AW05"/>
<keyword evidence="2" id="KW-0813">Transport</keyword>
<feature type="region of interest" description="Disordered" evidence="7">
    <location>
        <begin position="250"/>
        <end position="272"/>
    </location>
</feature>
<dbReference type="InterPro" id="IPR027417">
    <property type="entry name" value="P-loop_NTPase"/>
</dbReference>
<dbReference type="GO" id="GO:0005524">
    <property type="term" value="F:ATP binding"/>
    <property type="evidence" value="ECO:0007669"/>
    <property type="project" value="UniProtKB-KW"/>
</dbReference>
<dbReference type="InterPro" id="IPR003593">
    <property type="entry name" value="AAA+_ATPase"/>
</dbReference>
<feature type="domain" description="ABC transporter" evidence="8">
    <location>
        <begin position="14"/>
        <end position="245"/>
    </location>
</feature>
<keyword evidence="10" id="KW-1185">Reference proteome</keyword>
<keyword evidence="3" id="KW-0472">Membrane</keyword>
<organism evidence="9 10">
    <name type="scientific">Pigmentiphaga aceris</name>
    <dbReference type="NCBI Taxonomy" id="1940612"/>
    <lineage>
        <taxon>Bacteria</taxon>
        <taxon>Pseudomonadati</taxon>
        <taxon>Pseudomonadota</taxon>
        <taxon>Betaproteobacteria</taxon>
        <taxon>Burkholderiales</taxon>
        <taxon>Alcaligenaceae</taxon>
        <taxon>Pigmentiphaga</taxon>
    </lineage>
</organism>
<dbReference type="InterPro" id="IPR052156">
    <property type="entry name" value="BCAA_Transport_ATP-bd_LivF"/>
</dbReference>
<dbReference type="GO" id="GO:0015658">
    <property type="term" value="F:branched-chain amino acid transmembrane transporter activity"/>
    <property type="evidence" value="ECO:0007669"/>
    <property type="project" value="TreeGrafter"/>
</dbReference>
<proteinExistence type="inferred from homology"/>
<dbReference type="PROSITE" id="PS00211">
    <property type="entry name" value="ABC_TRANSPORTER_1"/>
    <property type="match status" value="1"/>
</dbReference>
<dbReference type="KEGG" id="pacr:FXN63_11615"/>
<name>A0A5C0AW05_9BURK</name>
<keyword evidence="4" id="KW-0547">Nucleotide-binding</keyword>
<sequence>MHDIDTGSDSNTLLRVEGLTVRYGAGPVVHGIGLAVRTSTVVALLGANGAGKSSTLRAIAGLEPAQGQVFFDGQDISSLSVAERFKLGIVYVPEGRAIVTDLTVAENLKLGSYFVDSATRNKREQMVMDFFPEIANRRRSPAGLLSGGEQQMLAIGRGLMSGPRLILLDEPSLGLAPLLVARVYERLAAIQKEQKLAALLVEQSFHVAAKLASHAWVLRHGHIVGELDEAALRSREGRQAAIDAYLGARKETPAADASTRGAEQDPQSGVHV</sequence>
<dbReference type="OrthoDB" id="8653776at2"/>
<keyword evidence="6" id="KW-0029">Amino-acid transport</keyword>
<evidence type="ECO:0000313" key="10">
    <source>
        <dbReference type="Proteomes" id="UP000325161"/>
    </source>
</evidence>
<dbReference type="InterPro" id="IPR003439">
    <property type="entry name" value="ABC_transporter-like_ATP-bd"/>
</dbReference>
<protein>
    <submittedName>
        <fullName evidence="9">ABC transporter ATP-binding protein</fullName>
    </submittedName>
</protein>
<keyword evidence="5 9" id="KW-0067">ATP-binding</keyword>
<evidence type="ECO:0000256" key="1">
    <source>
        <dbReference type="ARBA" id="ARBA00005417"/>
    </source>
</evidence>
<dbReference type="PANTHER" id="PTHR43820">
    <property type="entry name" value="HIGH-AFFINITY BRANCHED-CHAIN AMINO ACID TRANSPORT ATP-BINDING PROTEIN LIVF"/>
    <property type="match status" value="1"/>
</dbReference>
<evidence type="ECO:0000256" key="4">
    <source>
        <dbReference type="ARBA" id="ARBA00022741"/>
    </source>
</evidence>